<organism evidence="8 9">
    <name type="scientific">Paramuricea clavata</name>
    <name type="common">Red gorgonian</name>
    <name type="synonym">Violescent sea-whip</name>
    <dbReference type="NCBI Taxonomy" id="317549"/>
    <lineage>
        <taxon>Eukaryota</taxon>
        <taxon>Metazoa</taxon>
        <taxon>Cnidaria</taxon>
        <taxon>Anthozoa</taxon>
        <taxon>Octocorallia</taxon>
        <taxon>Malacalcyonacea</taxon>
        <taxon>Plexauridae</taxon>
        <taxon>Paramuricea</taxon>
    </lineage>
</organism>
<evidence type="ECO:0000256" key="6">
    <source>
        <dbReference type="ARBA" id="ARBA00023136"/>
    </source>
</evidence>
<keyword evidence="2" id="KW-0813">Transport</keyword>
<dbReference type="GO" id="GO:0001508">
    <property type="term" value="P:action potential"/>
    <property type="evidence" value="ECO:0007669"/>
    <property type="project" value="TreeGrafter"/>
</dbReference>
<keyword evidence="9" id="KW-1185">Reference proteome</keyword>
<reference evidence="8" key="1">
    <citation type="submission" date="2020-04" db="EMBL/GenBank/DDBJ databases">
        <authorList>
            <person name="Alioto T."/>
            <person name="Alioto T."/>
            <person name="Gomez Garrido J."/>
        </authorList>
    </citation>
    <scope>NUCLEOTIDE SEQUENCE</scope>
    <source>
        <strain evidence="8">A484AB</strain>
    </source>
</reference>
<dbReference type="Pfam" id="PF02214">
    <property type="entry name" value="BTB_2"/>
    <property type="match status" value="1"/>
</dbReference>
<evidence type="ECO:0000256" key="7">
    <source>
        <dbReference type="ARBA" id="ARBA00023303"/>
    </source>
</evidence>
<dbReference type="SUPFAM" id="SSF54695">
    <property type="entry name" value="POZ domain"/>
    <property type="match status" value="1"/>
</dbReference>
<keyword evidence="6" id="KW-0472">Membrane</keyword>
<keyword evidence="5" id="KW-0406">Ion transport</keyword>
<dbReference type="OrthoDB" id="10025005at2759"/>
<keyword evidence="4" id="KW-1133">Transmembrane helix</keyword>
<evidence type="ECO:0000313" key="8">
    <source>
        <dbReference type="EMBL" id="CAB3985966.1"/>
    </source>
</evidence>
<accession>A0A6S7GBM7</accession>
<dbReference type="GO" id="GO:0008076">
    <property type="term" value="C:voltage-gated potassium channel complex"/>
    <property type="evidence" value="ECO:0007669"/>
    <property type="project" value="InterPro"/>
</dbReference>
<protein>
    <submittedName>
        <fullName evidence="8">Potassium voltage-gated channel subfamily C member 1-like</fullName>
    </submittedName>
</protein>
<comment type="subcellular location">
    <subcellularLocation>
        <location evidence="1">Membrane</location>
        <topology evidence="1">Multi-pass membrane protein</topology>
    </subcellularLocation>
</comment>
<sequence length="198" mass="22594">MAASGSTRRRSCKGYSTNTMLLSQRVVLNIGGQRFHTYFGTLTAIPHTRLCWLAQKHPFSPEYDHANEEYFFDRNAVIFNEVLNYYRTGQLHCPTHICALQFAEELGFWGINPQNMEPCCWVHYKNHIKNQKSLQSCAKEKQEITASTVFDVHGGNAQASSEACADKIAVMWKKYKKMAWTVLEKPNSTTASKVRCGF</sequence>
<dbReference type="EMBL" id="CACRXK020000946">
    <property type="protein sequence ID" value="CAB3985966.1"/>
    <property type="molecule type" value="Genomic_DNA"/>
</dbReference>
<dbReference type="AlphaFoldDB" id="A0A6S7GBM7"/>
<name>A0A6S7GBM7_PARCT</name>
<dbReference type="InterPro" id="IPR003974">
    <property type="entry name" value="K_chnl_volt-dep_Kv3"/>
</dbReference>
<evidence type="ECO:0000256" key="4">
    <source>
        <dbReference type="ARBA" id="ARBA00022989"/>
    </source>
</evidence>
<dbReference type="FunFam" id="3.30.710.10:FF:000020">
    <property type="entry name" value="Potassium voltage-gated channel protein Shaw"/>
    <property type="match status" value="1"/>
</dbReference>
<dbReference type="InterPro" id="IPR028325">
    <property type="entry name" value="VG_K_chnl"/>
</dbReference>
<dbReference type="InterPro" id="IPR003131">
    <property type="entry name" value="T1-type_BTB"/>
</dbReference>
<dbReference type="PRINTS" id="PR01498">
    <property type="entry name" value="SHAWCHANNEL"/>
</dbReference>
<proteinExistence type="predicted"/>
<dbReference type="PANTHER" id="PTHR11537">
    <property type="entry name" value="VOLTAGE-GATED POTASSIUM CHANNEL"/>
    <property type="match status" value="1"/>
</dbReference>
<evidence type="ECO:0000256" key="1">
    <source>
        <dbReference type="ARBA" id="ARBA00004141"/>
    </source>
</evidence>
<dbReference type="SMART" id="SM00225">
    <property type="entry name" value="BTB"/>
    <property type="match status" value="1"/>
</dbReference>
<dbReference type="Gene3D" id="3.30.710.10">
    <property type="entry name" value="Potassium Channel Kv1.1, Chain A"/>
    <property type="match status" value="1"/>
</dbReference>
<dbReference type="PANTHER" id="PTHR11537:SF252">
    <property type="entry name" value="POTASSIUM VOLTAGE-GATED CHANNEL PROTEIN SHAW"/>
    <property type="match status" value="1"/>
</dbReference>
<evidence type="ECO:0000313" key="9">
    <source>
        <dbReference type="Proteomes" id="UP001152795"/>
    </source>
</evidence>
<dbReference type="GO" id="GO:0051260">
    <property type="term" value="P:protein homooligomerization"/>
    <property type="evidence" value="ECO:0007669"/>
    <property type="project" value="InterPro"/>
</dbReference>
<evidence type="ECO:0000256" key="3">
    <source>
        <dbReference type="ARBA" id="ARBA00022692"/>
    </source>
</evidence>
<dbReference type="GO" id="GO:0005251">
    <property type="term" value="F:delayed rectifier potassium channel activity"/>
    <property type="evidence" value="ECO:0007669"/>
    <property type="project" value="TreeGrafter"/>
</dbReference>
<evidence type="ECO:0000256" key="2">
    <source>
        <dbReference type="ARBA" id="ARBA00022448"/>
    </source>
</evidence>
<dbReference type="InterPro" id="IPR011333">
    <property type="entry name" value="SKP1/BTB/POZ_sf"/>
</dbReference>
<keyword evidence="3" id="KW-0812">Transmembrane</keyword>
<comment type="caution">
    <text evidence="8">The sequence shown here is derived from an EMBL/GenBank/DDBJ whole genome shotgun (WGS) entry which is preliminary data.</text>
</comment>
<gene>
    <name evidence="8" type="ORF">PACLA_8A036689</name>
</gene>
<evidence type="ECO:0000256" key="5">
    <source>
        <dbReference type="ARBA" id="ARBA00023065"/>
    </source>
</evidence>
<dbReference type="Proteomes" id="UP001152795">
    <property type="component" value="Unassembled WGS sequence"/>
</dbReference>
<keyword evidence="7" id="KW-0407">Ion channel</keyword>
<dbReference type="InterPro" id="IPR000210">
    <property type="entry name" value="BTB/POZ_dom"/>
</dbReference>